<evidence type="ECO:0000259" key="2">
    <source>
        <dbReference type="PROSITE" id="PS50011"/>
    </source>
</evidence>
<dbReference type="SUPFAM" id="SSF56112">
    <property type="entry name" value="Protein kinase-like (PK-like)"/>
    <property type="match status" value="1"/>
</dbReference>
<reference evidence="3 4" key="1">
    <citation type="journal article" date="2012" name="Arch. Virol.">
        <title>Comparative full-length sequence analysis of Marek's disease virus vaccine strain 814.</title>
        <authorList>
            <person name="Zhang F."/>
            <person name="Liu C.J."/>
            <person name="Zhang Y.P."/>
            <person name="Li Z.J."/>
            <person name="Liu A.L."/>
            <person name="Yan F.H."/>
            <person name="Cong F."/>
            <person name="Cheng Y."/>
        </authorList>
    </citation>
    <scope>NUCLEOTIDE SEQUENCE [LARGE SCALE GENOMIC DNA]</scope>
    <source>
        <strain evidence="3">814</strain>
    </source>
</reference>
<sequence>MDTESKNKKTTNGGENSNCSHSTRTPDKSIEERFYNWERRSRTTNRFGTTVNSRSYNMYFQGTHNTSRRHTYGNIHHRRRFSDNIRRCLRQLCMKRKTPAKKRSDKLVSRPSLPEHVFTLARIKNVTTFIFNVTSELHYSHIDLKEMPIYAGSGSYGVVKIFKKTDIAVKKVLECFKTELLMTLIAGECALRAKSTLRINNIIPLLAFSIPSKELVFPAYHMDMDSYYHRLARIDKTVQHWKAIEKTFMDLGKAVVFLNVSCGLTHLDIKCGNIFVNVTEGPNPILVDAVIGDFSLALLNTNSTILKSRFDVNISSDKIQSLKVCRGNIKPVFDLVLGHGQTQPCELMIKALNGVGFERRSTPLTSDEGVSIDMYALGQSLMEVILAAGMNFTHRFGISSNPLHFYYHRLMRADYLLDILAYRCMLYQHLFPMTPLTSKNGIPWERAEKIRLQLHSSRHRAEFDKYLEAYDITHRKLFDSLNIFPYLNNLLELAALYCHANPVARTADLLLWN</sequence>
<accession>G9CUC0</accession>
<dbReference type="Gene3D" id="1.10.510.10">
    <property type="entry name" value="Transferase(Phosphotransferase) domain 1"/>
    <property type="match status" value="1"/>
</dbReference>
<protein>
    <submittedName>
        <fullName evidence="3">UL13</fullName>
    </submittedName>
</protein>
<dbReference type="InterPro" id="IPR000719">
    <property type="entry name" value="Prot_kinase_dom"/>
</dbReference>
<evidence type="ECO:0000313" key="3">
    <source>
        <dbReference type="EMBL" id="AEV54993.1"/>
    </source>
</evidence>
<feature type="compositionally biased region" description="Polar residues" evidence="1">
    <location>
        <begin position="10"/>
        <end position="23"/>
    </location>
</feature>
<dbReference type="GO" id="GO:0004672">
    <property type="term" value="F:protein kinase activity"/>
    <property type="evidence" value="ECO:0007669"/>
    <property type="project" value="InterPro"/>
</dbReference>
<dbReference type="EMBL" id="JF742597">
    <property type="protein sequence ID" value="AEV54993.1"/>
    <property type="molecule type" value="Genomic_DNA"/>
</dbReference>
<evidence type="ECO:0000256" key="1">
    <source>
        <dbReference type="SAM" id="MobiDB-lite"/>
    </source>
</evidence>
<dbReference type="InterPro" id="IPR008271">
    <property type="entry name" value="Ser/Thr_kinase_AS"/>
</dbReference>
<evidence type="ECO:0000313" key="4">
    <source>
        <dbReference type="Proteomes" id="UP000108473"/>
    </source>
</evidence>
<name>G9CUC0_9ALPH</name>
<feature type="region of interest" description="Disordered" evidence="1">
    <location>
        <begin position="1"/>
        <end position="27"/>
    </location>
</feature>
<dbReference type="PROSITE" id="PS00108">
    <property type="entry name" value="PROTEIN_KINASE_ST"/>
    <property type="match status" value="1"/>
</dbReference>
<feature type="domain" description="Protein kinase" evidence="2">
    <location>
        <begin position="145"/>
        <end position="487"/>
    </location>
</feature>
<dbReference type="PROSITE" id="PS50011">
    <property type="entry name" value="PROTEIN_KINASE_DOM"/>
    <property type="match status" value="1"/>
</dbReference>
<dbReference type="Proteomes" id="UP000108473">
    <property type="component" value="Segment"/>
</dbReference>
<organism evidence="3 4">
    <name type="scientific">Gallid herpesvirus 2 strain 814</name>
    <dbReference type="NCBI Taxonomy" id="1123959"/>
    <lineage>
        <taxon>Viruses</taxon>
        <taxon>Duplodnaviria</taxon>
        <taxon>Heunggongvirae</taxon>
        <taxon>Peploviricota</taxon>
        <taxon>Herviviricetes</taxon>
        <taxon>Herpesvirales</taxon>
        <taxon>Orthoherpesviridae</taxon>
        <taxon>Alphaherpesvirinae</taxon>
        <taxon>Mardivirus</taxon>
        <taxon>Mardivirus gallidalpha2</taxon>
        <taxon>Gallid alphaherpesvirus 2</taxon>
    </lineage>
</organism>
<proteinExistence type="predicted"/>
<gene>
    <name evidence="3" type="primary">UL13</name>
</gene>
<dbReference type="InterPro" id="IPR011009">
    <property type="entry name" value="Kinase-like_dom_sf"/>
</dbReference>
<dbReference type="GO" id="GO:0005524">
    <property type="term" value="F:ATP binding"/>
    <property type="evidence" value="ECO:0007669"/>
    <property type="project" value="InterPro"/>
</dbReference>